<sequence>MSSSDSLLLTYESIVESFVSTLLPPKKSFKCHYNEYHKSFTTQSRLDAHKGRRHAVQDITPRDPIVSSTDARDQSTTAADNGQQQSMATTSVPVVVNLPVPRMATTTSPGSQSLDNISDEDLDTYMDIADTIPTVNTGQTLPPILNTSLIDNKPCLNFTANTGHTSADNPLPTTGQTVIDLPPTHVCRIDGCGLEFTIEYTLIAHQRAVHKTTAEDIHFEYDMSGVGGGIDSAVSLRSGRKPRKRKPKTFYKCSECLQRFATKPDLKNHWRNKTVHSAGGSATATVDHRLAERFKRHGCPHDGCDQSFATKMALKVHRRYGHWASDKQYGCDGCTKSYNTKHRLDEHRLTVHSFMATTAANDRPVETTTVLPVQSITATTHLNNSKSDSDLKVMDVLPAPKPTAHTVPMHQIAGHKSNPIFNDLSDISSDENSCHEMDDNLPKVAAKSPSGASVRPNV</sequence>
<name>A0A7R9Q9Q4_9ACAR</name>
<feature type="region of interest" description="Disordered" evidence="9">
    <location>
        <begin position="427"/>
        <end position="458"/>
    </location>
</feature>
<protein>
    <recommendedName>
        <fullName evidence="10">C2H2-type domain-containing protein</fullName>
    </recommendedName>
</protein>
<dbReference type="PANTHER" id="PTHR46179:SF13">
    <property type="entry name" value="C2H2-TYPE DOMAIN-CONTAINING PROTEIN"/>
    <property type="match status" value="1"/>
</dbReference>
<dbReference type="SMART" id="SM00355">
    <property type="entry name" value="ZnF_C2H2"/>
    <property type="match status" value="5"/>
</dbReference>
<feature type="compositionally biased region" description="Polar residues" evidence="9">
    <location>
        <begin position="66"/>
        <end position="92"/>
    </location>
</feature>
<keyword evidence="5" id="KW-0805">Transcription regulation</keyword>
<evidence type="ECO:0000256" key="5">
    <source>
        <dbReference type="ARBA" id="ARBA00023015"/>
    </source>
</evidence>
<feature type="compositionally biased region" description="Basic and acidic residues" evidence="9">
    <location>
        <begin position="432"/>
        <end position="441"/>
    </location>
</feature>
<keyword evidence="12" id="KW-1185">Reference proteome</keyword>
<dbReference type="OrthoDB" id="6537512at2759"/>
<evidence type="ECO:0000256" key="9">
    <source>
        <dbReference type="SAM" id="MobiDB-lite"/>
    </source>
</evidence>
<feature type="region of interest" description="Disordered" evidence="9">
    <location>
        <begin position="46"/>
        <end position="92"/>
    </location>
</feature>
<evidence type="ECO:0000256" key="6">
    <source>
        <dbReference type="ARBA" id="ARBA00023163"/>
    </source>
</evidence>
<dbReference type="Pfam" id="PF00096">
    <property type="entry name" value="zf-C2H2"/>
    <property type="match status" value="1"/>
</dbReference>
<dbReference type="EMBL" id="CAJPIZ010020149">
    <property type="protein sequence ID" value="CAG2117186.1"/>
    <property type="molecule type" value="Genomic_DNA"/>
</dbReference>
<proteinExistence type="predicted"/>
<evidence type="ECO:0000313" key="12">
    <source>
        <dbReference type="Proteomes" id="UP000759131"/>
    </source>
</evidence>
<dbReference type="InterPro" id="IPR036236">
    <property type="entry name" value="Znf_C2H2_sf"/>
</dbReference>
<feature type="domain" description="C2H2-type" evidence="10">
    <location>
        <begin position="329"/>
        <end position="353"/>
    </location>
</feature>
<evidence type="ECO:0000256" key="2">
    <source>
        <dbReference type="ARBA" id="ARBA00022723"/>
    </source>
</evidence>
<evidence type="ECO:0000259" key="10">
    <source>
        <dbReference type="PROSITE" id="PS50157"/>
    </source>
</evidence>
<evidence type="ECO:0000256" key="1">
    <source>
        <dbReference type="ARBA" id="ARBA00004123"/>
    </source>
</evidence>
<dbReference type="PROSITE" id="PS00028">
    <property type="entry name" value="ZINC_FINGER_C2H2_1"/>
    <property type="match status" value="3"/>
</dbReference>
<dbReference type="GO" id="GO:0006357">
    <property type="term" value="P:regulation of transcription by RNA polymerase II"/>
    <property type="evidence" value="ECO:0007669"/>
    <property type="project" value="TreeGrafter"/>
</dbReference>
<feature type="domain" description="C2H2-type" evidence="10">
    <location>
        <begin position="251"/>
        <end position="281"/>
    </location>
</feature>
<evidence type="ECO:0000256" key="8">
    <source>
        <dbReference type="PROSITE-ProRule" id="PRU00042"/>
    </source>
</evidence>
<dbReference type="InterPro" id="IPR013087">
    <property type="entry name" value="Znf_C2H2_type"/>
</dbReference>
<gene>
    <name evidence="11" type="ORF">OSB1V03_LOCUS17139</name>
</gene>
<keyword evidence="3 8" id="KW-0863">Zinc-finger</keyword>
<dbReference type="AlphaFoldDB" id="A0A7R9Q9Q4"/>
<dbReference type="Proteomes" id="UP000759131">
    <property type="component" value="Unassembled WGS sequence"/>
</dbReference>
<dbReference type="Gene3D" id="3.30.160.60">
    <property type="entry name" value="Classic Zinc Finger"/>
    <property type="match status" value="2"/>
</dbReference>
<dbReference type="SUPFAM" id="SSF57667">
    <property type="entry name" value="beta-beta-alpha zinc fingers"/>
    <property type="match status" value="2"/>
</dbReference>
<keyword evidence="4" id="KW-0862">Zinc</keyword>
<dbReference type="GO" id="GO:0008270">
    <property type="term" value="F:zinc ion binding"/>
    <property type="evidence" value="ECO:0007669"/>
    <property type="project" value="UniProtKB-KW"/>
</dbReference>
<feature type="domain" description="C2H2-type" evidence="10">
    <location>
        <begin position="185"/>
        <end position="215"/>
    </location>
</feature>
<dbReference type="InterPro" id="IPR051061">
    <property type="entry name" value="Zinc_finger_trans_reg"/>
</dbReference>
<feature type="domain" description="C2H2-type" evidence="10">
    <location>
        <begin position="297"/>
        <end position="327"/>
    </location>
</feature>
<keyword evidence="7" id="KW-0539">Nucleus</keyword>
<feature type="non-terminal residue" evidence="11">
    <location>
        <position position="1"/>
    </location>
</feature>
<dbReference type="GO" id="GO:0005634">
    <property type="term" value="C:nucleus"/>
    <property type="evidence" value="ECO:0007669"/>
    <property type="project" value="UniProtKB-SubCell"/>
</dbReference>
<evidence type="ECO:0000256" key="3">
    <source>
        <dbReference type="ARBA" id="ARBA00022771"/>
    </source>
</evidence>
<evidence type="ECO:0000313" key="11">
    <source>
        <dbReference type="EMBL" id="CAD7637838.1"/>
    </source>
</evidence>
<accession>A0A7R9Q9Q4</accession>
<dbReference type="PANTHER" id="PTHR46179">
    <property type="entry name" value="ZINC FINGER PROTEIN"/>
    <property type="match status" value="1"/>
</dbReference>
<dbReference type="EMBL" id="OC874724">
    <property type="protein sequence ID" value="CAD7637838.1"/>
    <property type="molecule type" value="Genomic_DNA"/>
</dbReference>
<evidence type="ECO:0000256" key="7">
    <source>
        <dbReference type="ARBA" id="ARBA00023242"/>
    </source>
</evidence>
<keyword evidence="2" id="KW-0479">Metal-binding</keyword>
<evidence type="ECO:0000256" key="4">
    <source>
        <dbReference type="ARBA" id="ARBA00022833"/>
    </source>
</evidence>
<comment type="subcellular location">
    <subcellularLocation>
        <location evidence="1">Nucleus</location>
    </subcellularLocation>
</comment>
<reference evidence="11" key="1">
    <citation type="submission" date="2020-11" db="EMBL/GenBank/DDBJ databases">
        <authorList>
            <person name="Tran Van P."/>
        </authorList>
    </citation>
    <scope>NUCLEOTIDE SEQUENCE</scope>
</reference>
<keyword evidence="6" id="KW-0804">Transcription</keyword>
<dbReference type="PROSITE" id="PS50157">
    <property type="entry name" value="ZINC_FINGER_C2H2_2"/>
    <property type="match status" value="4"/>
</dbReference>
<organism evidence="11">
    <name type="scientific">Medioppia subpectinata</name>
    <dbReference type="NCBI Taxonomy" id="1979941"/>
    <lineage>
        <taxon>Eukaryota</taxon>
        <taxon>Metazoa</taxon>
        <taxon>Ecdysozoa</taxon>
        <taxon>Arthropoda</taxon>
        <taxon>Chelicerata</taxon>
        <taxon>Arachnida</taxon>
        <taxon>Acari</taxon>
        <taxon>Acariformes</taxon>
        <taxon>Sarcoptiformes</taxon>
        <taxon>Oribatida</taxon>
        <taxon>Brachypylina</taxon>
        <taxon>Oppioidea</taxon>
        <taxon>Oppiidae</taxon>
        <taxon>Medioppia</taxon>
    </lineage>
</organism>